<evidence type="ECO:0000256" key="2">
    <source>
        <dbReference type="ARBA" id="ARBA00005982"/>
    </source>
</evidence>
<feature type="transmembrane region" description="Helical" evidence="8">
    <location>
        <begin position="251"/>
        <end position="273"/>
    </location>
</feature>
<sequence>MAQEDSKAVAILANQTQYNEHLRSSEKKPRRFPAAFKHMKDDVDPFSAGEQGYFPSDEERMTLRRVPEKLSWAIFSIGICELAERFSFYGATQVFSNFVNRPRPYIDGHVSASGAAKHLNTPSGALGLGTQVANGLVTFNQFWCYITPLLGAYVADVYTNRFNALCIGVGFSMVGHILLVVSAIPTVLDDSHGSLACFIIAMIIMGFGTGFFKSNCSVLIADQIRFKQQTVVTLATGEKVIIDPALTLQRLYLWFYLMINIGSCAGELGMVYAEKWVGFWLAYLLPTLVFTIPIPVLWFGRNFYDVSPPNGSVLSQAVKAWGLVIRKNWSWNPVRLIRNAQSPSYWDCVKPSLLTESERRPWMGYEDVWIDELRRGIKACAIFLLFPLYWLCYNQIVNNLIVQAGQMNIGSTPSEIVSVLDPIFVIIFVFVFNTGVYPLMTKMKLPFTPIKRITVGFFFACAAMIWSSVLQHYIYIRNPCGNRVGDDIVINGNNCSTSYANISVWTQAGSYALVAVSEILASVTSMEIAVLMAPNNMRSIIMGVSLFTTAFASAIGEAFTPLSVNPLFVVNYAVLAGLAFVGGILFWIFFYKLDRKQEEMNLIGQQGSHETKEDSHSGREPSLSLMEKPHTDLHP</sequence>
<feature type="transmembrane region" description="Helical" evidence="8">
    <location>
        <begin position="279"/>
        <end position="299"/>
    </location>
</feature>
<evidence type="ECO:0000313" key="9">
    <source>
        <dbReference type="EMBL" id="SHO79344.1"/>
    </source>
</evidence>
<evidence type="ECO:0000256" key="6">
    <source>
        <dbReference type="ARBA" id="ARBA00023136"/>
    </source>
</evidence>
<feature type="compositionally biased region" description="Basic and acidic residues" evidence="7">
    <location>
        <begin position="609"/>
        <end position="619"/>
    </location>
</feature>
<organism evidence="9 10">
    <name type="scientific">Malassezia sympodialis (strain ATCC 42132)</name>
    <name type="common">Atopic eczema-associated yeast</name>
    <dbReference type="NCBI Taxonomy" id="1230383"/>
    <lineage>
        <taxon>Eukaryota</taxon>
        <taxon>Fungi</taxon>
        <taxon>Dikarya</taxon>
        <taxon>Basidiomycota</taxon>
        <taxon>Ustilaginomycotina</taxon>
        <taxon>Malasseziomycetes</taxon>
        <taxon>Malasseziales</taxon>
        <taxon>Malasseziaceae</taxon>
        <taxon>Malassezia</taxon>
    </lineage>
</organism>
<dbReference type="OMA" id="SNLTQMC"/>
<protein>
    <submittedName>
        <fullName evidence="9">Similar to S.cerevisiae protein PTR2 (Integral membrane peptide transporter)</fullName>
    </submittedName>
</protein>
<dbReference type="SUPFAM" id="SSF103473">
    <property type="entry name" value="MFS general substrate transporter"/>
    <property type="match status" value="1"/>
</dbReference>
<dbReference type="OrthoDB" id="8904098at2759"/>
<evidence type="ECO:0000256" key="4">
    <source>
        <dbReference type="ARBA" id="ARBA00022692"/>
    </source>
</evidence>
<feature type="transmembrane region" description="Helical" evidence="8">
    <location>
        <begin position="540"/>
        <end position="560"/>
    </location>
</feature>
<feature type="transmembrane region" description="Helical" evidence="8">
    <location>
        <begin position="162"/>
        <end position="187"/>
    </location>
</feature>
<comment type="similarity">
    <text evidence="2">Belongs to the major facilitator superfamily. Proton-dependent oligopeptide transporter (POT/PTR) (TC 2.A.17) family.</text>
</comment>
<evidence type="ECO:0000256" key="3">
    <source>
        <dbReference type="ARBA" id="ARBA00022448"/>
    </source>
</evidence>
<comment type="subcellular location">
    <subcellularLocation>
        <location evidence="1">Membrane</location>
        <topology evidence="1">Multi-pass membrane protein</topology>
    </subcellularLocation>
</comment>
<reference evidence="10" key="1">
    <citation type="journal article" date="2017" name="Nucleic Acids Res.">
        <title>Proteogenomics produces comprehensive and highly accurate protein-coding gene annotation in a complete genome assembly of Malassezia sympodialis.</title>
        <authorList>
            <person name="Zhu Y."/>
            <person name="Engstroem P.G."/>
            <person name="Tellgren-Roth C."/>
            <person name="Baudo C.D."/>
            <person name="Kennell J.C."/>
            <person name="Sun S."/>
            <person name="Billmyre R.B."/>
            <person name="Schroeder M.S."/>
            <person name="Andersson A."/>
            <person name="Holm T."/>
            <person name="Sigurgeirsson B."/>
            <person name="Wu G."/>
            <person name="Sankaranarayanan S.R."/>
            <person name="Siddharthan R."/>
            <person name="Sanyal K."/>
            <person name="Lundeberg J."/>
            <person name="Nystedt B."/>
            <person name="Boekhout T."/>
            <person name="Dawson T.L. Jr."/>
            <person name="Heitman J."/>
            <person name="Scheynius A."/>
            <person name="Lehtioe J."/>
        </authorList>
    </citation>
    <scope>NUCLEOTIDE SEQUENCE [LARGE SCALE GENOMIC DNA]</scope>
    <source>
        <strain evidence="10">ATCC 42132</strain>
    </source>
</reference>
<dbReference type="VEuPathDB" id="FungiDB:MSYG_3694"/>
<evidence type="ECO:0000313" key="10">
    <source>
        <dbReference type="Proteomes" id="UP000186303"/>
    </source>
</evidence>
<keyword evidence="6 8" id="KW-0472">Membrane</keyword>
<keyword evidence="5 8" id="KW-1133">Transmembrane helix</keyword>
<feature type="transmembrane region" description="Helical" evidence="8">
    <location>
        <begin position="511"/>
        <end position="533"/>
    </location>
</feature>
<dbReference type="Pfam" id="PF00854">
    <property type="entry name" value="PTR2"/>
    <property type="match status" value="1"/>
</dbReference>
<dbReference type="GO" id="GO:0071916">
    <property type="term" value="F:dipeptide transmembrane transporter activity"/>
    <property type="evidence" value="ECO:0007669"/>
    <property type="project" value="UniProtKB-ARBA"/>
</dbReference>
<name>A0A1M8AAY1_MALS4</name>
<evidence type="ECO:0000256" key="1">
    <source>
        <dbReference type="ARBA" id="ARBA00004141"/>
    </source>
</evidence>
<feature type="region of interest" description="Disordered" evidence="7">
    <location>
        <begin position="604"/>
        <end position="635"/>
    </location>
</feature>
<keyword evidence="3" id="KW-0813">Transport</keyword>
<keyword evidence="4 8" id="KW-0812">Transmembrane</keyword>
<dbReference type="GO" id="GO:0005886">
    <property type="term" value="C:plasma membrane"/>
    <property type="evidence" value="ECO:0007669"/>
    <property type="project" value="UniProtKB-ARBA"/>
</dbReference>
<evidence type="ECO:0000256" key="8">
    <source>
        <dbReference type="SAM" id="Phobius"/>
    </source>
</evidence>
<dbReference type="AlphaFoldDB" id="A0A1M8AAY1"/>
<dbReference type="PANTHER" id="PTHR11654">
    <property type="entry name" value="OLIGOPEPTIDE TRANSPORTER-RELATED"/>
    <property type="match status" value="1"/>
</dbReference>
<dbReference type="EMBL" id="LT671826">
    <property type="protein sequence ID" value="SHO79344.1"/>
    <property type="molecule type" value="Genomic_DNA"/>
</dbReference>
<dbReference type="InterPro" id="IPR000109">
    <property type="entry name" value="POT_fam"/>
</dbReference>
<proteinExistence type="inferred from homology"/>
<dbReference type="Proteomes" id="UP000186303">
    <property type="component" value="Chromosome 6"/>
</dbReference>
<dbReference type="FunFam" id="1.20.1250.20:FF:000085">
    <property type="entry name" value="MFS peptide transporter Ptr2"/>
    <property type="match status" value="1"/>
</dbReference>
<gene>
    <name evidence="9" type="ORF">MSYG_3694</name>
</gene>
<dbReference type="InterPro" id="IPR036259">
    <property type="entry name" value="MFS_trans_sf"/>
</dbReference>
<accession>A0A1M8AAY1</accession>
<evidence type="ECO:0000256" key="7">
    <source>
        <dbReference type="SAM" id="MobiDB-lite"/>
    </source>
</evidence>
<feature type="transmembrane region" description="Helical" evidence="8">
    <location>
        <begin position="452"/>
        <end position="474"/>
    </location>
</feature>
<evidence type="ECO:0000256" key="5">
    <source>
        <dbReference type="ARBA" id="ARBA00022989"/>
    </source>
</evidence>
<feature type="transmembrane region" description="Helical" evidence="8">
    <location>
        <begin position="379"/>
        <end position="396"/>
    </location>
</feature>
<feature type="transmembrane region" description="Helical" evidence="8">
    <location>
        <begin position="193"/>
        <end position="212"/>
    </location>
</feature>
<dbReference type="Gene3D" id="1.20.1250.20">
    <property type="entry name" value="MFS general substrate transporter like domains"/>
    <property type="match status" value="1"/>
</dbReference>
<keyword evidence="10" id="KW-1185">Reference proteome</keyword>
<feature type="transmembrane region" description="Helical" evidence="8">
    <location>
        <begin position="416"/>
        <end position="440"/>
    </location>
</feature>
<feature type="transmembrane region" description="Helical" evidence="8">
    <location>
        <begin position="572"/>
        <end position="591"/>
    </location>
</feature>